<protein>
    <submittedName>
        <fullName evidence="2">G9733 protein</fullName>
    </submittedName>
</protein>
<feature type="region of interest" description="Disordered" evidence="1">
    <location>
        <begin position="1"/>
        <end position="25"/>
    </location>
</feature>
<organism evidence="2 3">
    <name type="scientific">Coccomyxa viridis</name>
    <dbReference type="NCBI Taxonomy" id="1274662"/>
    <lineage>
        <taxon>Eukaryota</taxon>
        <taxon>Viridiplantae</taxon>
        <taxon>Chlorophyta</taxon>
        <taxon>core chlorophytes</taxon>
        <taxon>Trebouxiophyceae</taxon>
        <taxon>Trebouxiophyceae incertae sedis</taxon>
        <taxon>Coccomyxaceae</taxon>
        <taxon>Coccomyxa</taxon>
    </lineage>
</organism>
<sequence length="167" mass="18018">MFSTGAHLRQTPVQSTSLTESPVRSGASSSNGVLLVAALFSVPPAAYAGCRTRDLLPEPVGMHPSVSRLEMPAPWLAELSADLGEVMNAESLELQAIFNSDHLKDQSDRDLCVVHVAISGRCMVNSLQQFWMRLLGCSLLLAPVYDPAICRSGMHSPARGIFQKVAR</sequence>
<reference evidence="2 3" key="1">
    <citation type="submission" date="2024-06" db="EMBL/GenBank/DDBJ databases">
        <authorList>
            <person name="Kraege A."/>
            <person name="Thomma B."/>
        </authorList>
    </citation>
    <scope>NUCLEOTIDE SEQUENCE [LARGE SCALE GENOMIC DNA]</scope>
</reference>
<gene>
    <name evidence="2" type="primary">g9733</name>
    <name evidence="2" type="ORF">VP750_LOCUS8768</name>
</gene>
<keyword evidence="3" id="KW-1185">Reference proteome</keyword>
<dbReference type="EMBL" id="CAXHTA020000016">
    <property type="protein sequence ID" value="CAL5226862.1"/>
    <property type="molecule type" value="Genomic_DNA"/>
</dbReference>
<evidence type="ECO:0000313" key="2">
    <source>
        <dbReference type="EMBL" id="CAL5226862.1"/>
    </source>
</evidence>
<evidence type="ECO:0000256" key="1">
    <source>
        <dbReference type="SAM" id="MobiDB-lite"/>
    </source>
</evidence>
<accession>A0ABP1G6C2</accession>
<feature type="compositionally biased region" description="Polar residues" evidence="1">
    <location>
        <begin position="11"/>
        <end position="25"/>
    </location>
</feature>
<evidence type="ECO:0000313" key="3">
    <source>
        <dbReference type="Proteomes" id="UP001497392"/>
    </source>
</evidence>
<dbReference type="Proteomes" id="UP001497392">
    <property type="component" value="Unassembled WGS sequence"/>
</dbReference>
<name>A0ABP1G6C2_9CHLO</name>
<proteinExistence type="predicted"/>
<comment type="caution">
    <text evidence="2">The sequence shown here is derived from an EMBL/GenBank/DDBJ whole genome shotgun (WGS) entry which is preliminary data.</text>
</comment>